<dbReference type="RefSeq" id="WP_302724532.1">
    <property type="nucleotide sequence ID" value="NZ_JAULRU010000797.1"/>
</dbReference>
<dbReference type="InterPro" id="IPR026579">
    <property type="entry name" value="FtsQ"/>
</dbReference>
<comment type="similarity">
    <text evidence="9">Belongs to the FtsQ/DivIB family. FtsQ subfamily.</text>
</comment>
<dbReference type="Proteomes" id="UP001273505">
    <property type="component" value="Unassembled WGS sequence"/>
</dbReference>
<evidence type="ECO:0000256" key="1">
    <source>
        <dbReference type="ARBA" id="ARBA00004370"/>
    </source>
</evidence>
<evidence type="ECO:0000256" key="4">
    <source>
        <dbReference type="ARBA" id="ARBA00022618"/>
    </source>
</evidence>
<keyword evidence="7 9" id="KW-0472">Membrane</keyword>
<feature type="domain" description="POTRA" evidence="10">
    <location>
        <begin position="64"/>
        <end position="133"/>
    </location>
</feature>
<sequence length="271" mass="30468">MSQPVKRPRNVRQATPIGGIKRPATSWSNVAVLLWRAGVFTVLVTCAVGLYLYGGELWQFDVQQPVDSVKVEGEFVQLSESEASALISEAINRDFVKLDIKQLKQSLERHPWIERVVVSRGLGRTLTVTIIEQAPIALWGAVGFMNQRGEVIHTDKTHGLTALPVLDGDERISEKIMRQFQDLSQMVRSRNLNIRKLWVDELGGWTLSLDGGALLVLGKDELPEKVQRFLTVYDEYLVQHFEAVKRIDLRYANGLAVAWSDQYEVSVDVAG</sequence>
<evidence type="ECO:0000256" key="9">
    <source>
        <dbReference type="HAMAP-Rule" id="MF_00911"/>
    </source>
</evidence>
<comment type="caution">
    <text evidence="11">The sequence shown here is derived from an EMBL/GenBank/DDBJ whole genome shotgun (WGS) entry which is preliminary data.</text>
</comment>
<dbReference type="InterPro" id="IPR034746">
    <property type="entry name" value="POTRA"/>
</dbReference>
<name>A0ABU4RW61_9GAMM</name>
<proteinExistence type="inferred from homology"/>
<reference evidence="11 12" key="1">
    <citation type="submission" date="2023-11" db="EMBL/GenBank/DDBJ databases">
        <title>Gilvimarinus fulvus sp. nov., isolated from the surface of Kelp.</title>
        <authorList>
            <person name="Sun Y.Y."/>
            <person name="Gong Y."/>
            <person name="Du Z.J."/>
        </authorList>
    </citation>
    <scope>NUCLEOTIDE SEQUENCE [LARGE SCALE GENOMIC DNA]</scope>
    <source>
        <strain evidence="11 12">SDUM040013</strain>
    </source>
</reference>
<keyword evidence="12" id="KW-1185">Reference proteome</keyword>
<evidence type="ECO:0000256" key="5">
    <source>
        <dbReference type="ARBA" id="ARBA00022692"/>
    </source>
</evidence>
<keyword evidence="4 9" id="KW-0132">Cell division</keyword>
<comment type="subunit">
    <text evidence="9">Part of a complex composed of FtsB, FtsL and FtsQ.</text>
</comment>
<dbReference type="Gene3D" id="3.40.50.11690">
    <property type="entry name" value="Cell division protein FtsQ/DivIB"/>
    <property type="match status" value="1"/>
</dbReference>
<dbReference type="PANTHER" id="PTHR35851">
    <property type="entry name" value="CELL DIVISION PROTEIN FTSQ"/>
    <property type="match status" value="1"/>
</dbReference>
<keyword evidence="8 9" id="KW-0131">Cell cycle</keyword>
<keyword evidence="6 9" id="KW-1133">Transmembrane helix</keyword>
<evidence type="ECO:0000256" key="6">
    <source>
        <dbReference type="ARBA" id="ARBA00022989"/>
    </source>
</evidence>
<evidence type="ECO:0000313" key="12">
    <source>
        <dbReference type="Proteomes" id="UP001273505"/>
    </source>
</evidence>
<dbReference type="Gene3D" id="3.10.20.310">
    <property type="entry name" value="membrane protein fhac"/>
    <property type="match status" value="1"/>
</dbReference>
<dbReference type="HAMAP" id="MF_00911">
    <property type="entry name" value="FtsQ_subfam"/>
    <property type="match status" value="1"/>
</dbReference>
<dbReference type="GO" id="GO:0051301">
    <property type="term" value="P:cell division"/>
    <property type="evidence" value="ECO:0007669"/>
    <property type="project" value="UniProtKB-KW"/>
</dbReference>
<keyword evidence="5 9" id="KW-0812">Transmembrane</keyword>
<evidence type="ECO:0000259" key="10">
    <source>
        <dbReference type="PROSITE" id="PS51779"/>
    </source>
</evidence>
<dbReference type="Pfam" id="PF08478">
    <property type="entry name" value="POTRA_1"/>
    <property type="match status" value="1"/>
</dbReference>
<evidence type="ECO:0000256" key="3">
    <source>
        <dbReference type="ARBA" id="ARBA00022519"/>
    </source>
</evidence>
<comment type="subcellular location">
    <subcellularLocation>
        <location evidence="9">Cell inner membrane</location>
        <topology evidence="9">Single-pass type II membrane protein</topology>
    </subcellularLocation>
    <subcellularLocation>
        <location evidence="1">Membrane</location>
    </subcellularLocation>
    <text evidence="9">Localizes to the division septum.</text>
</comment>
<accession>A0ABU4RW61</accession>
<keyword evidence="2 9" id="KW-1003">Cell membrane</keyword>
<organism evidence="11 12">
    <name type="scientific">Gilvimarinus gilvus</name>
    <dbReference type="NCBI Taxonomy" id="3058038"/>
    <lineage>
        <taxon>Bacteria</taxon>
        <taxon>Pseudomonadati</taxon>
        <taxon>Pseudomonadota</taxon>
        <taxon>Gammaproteobacteria</taxon>
        <taxon>Cellvibrionales</taxon>
        <taxon>Cellvibrionaceae</taxon>
        <taxon>Gilvimarinus</taxon>
    </lineage>
</organism>
<gene>
    <name evidence="9" type="primary">ftsQ</name>
    <name evidence="11" type="ORF">SCD92_01115</name>
</gene>
<feature type="transmembrane region" description="Helical" evidence="9">
    <location>
        <begin position="33"/>
        <end position="53"/>
    </location>
</feature>
<dbReference type="EMBL" id="JAXAFO010000001">
    <property type="protein sequence ID" value="MDX6847938.1"/>
    <property type="molecule type" value="Genomic_DNA"/>
</dbReference>
<dbReference type="InterPro" id="IPR005548">
    <property type="entry name" value="Cell_div_FtsQ/DivIB_C"/>
</dbReference>
<evidence type="ECO:0000256" key="7">
    <source>
        <dbReference type="ARBA" id="ARBA00023136"/>
    </source>
</evidence>
<comment type="function">
    <text evidence="9">Essential cell division protein. May link together the upstream cell division proteins, which are predominantly cytoplasmic, with the downstream cell division proteins, which are predominantly periplasmic. May control correct divisome assembly.</text>
</comment>
<evidence type="ECO:0000256" key="8">
    <source>
        <dbReference type="ARBA" id="ARBA00023306"/>
    </source>
</evidence>
<dbReference type="InterPro" id="IPR045335">
    <property type="entry name" value="FtsQ_C_sf"/>
</dbReference>
<keyword evidence="3 9" id="KW-0997">Cell inner membrane</keyword>
<dbReference type="InterPro" id="IPR013685">
    <property type="entry name" value="POTRA_FtsQ_type"/>
</dbReference>
<evidence type="ECO:0000256" key="2">
    <source>
        <dbReference type="ARBA" id="ARBA00022475"/>
    </source>
</evidence>
<evidence type="ECO:0000313" key="11">
    <source>
        <dbReference type="EMBL" id="MDX6847938.1"/>
    </source>
</evidence>
<protein>
    <recommendedName>
        <fullName evidence="9">Cell division protein FtsQ</fullName>
    </recommendedName>
</protein>
<dbReference type="PROSITE" id="PS51779">
    <property type="entry name" value="POTRA"/>
    <property type="match status" value="1"/>
</dbReference>
<dbReference type="Pfam" id="PF03799">
    <property type="entry name" value="FtsQ_DivIB_C"/>
    <property type="match status" value="1"/>
</dbReference>
<dbReference type="PANTHER" id="PTHR35851:SF1">
    <property type="entry name" value="CELL DIVISION PROTEIN FTSQ"/>
    <property type="match status" value="1"/>
</dbReference>